<dbReference type="RefSeq" id="WP_013324909.1">
    <property type="nucleotide sequence ID" value="NC_014501.1"/>
</dbReference>
<dbReference type="HOGENOM" id="CLU_1298578_0_0_3"/>
<sequence>MNILGATKFDQCVINISLINICNQESYLGSEMRKLYNAYQDEIDEAVNNPWEHLHKFVIYVPHPQQEYENISLEEGLTKGYNVEVELIEDKSLIPYKIPEGGHFVVVLKQTALNGDFKIAATGIFIRPLGVLSLDVVVDADAGEYQPLLIKHPIIRNYPEDWQNKLVSFLNKEIHYQDLPNVVGYVDQAVNRDYRSPSWNEVFLSSQGFAGF</sequence>
<keyword evidence="2" id="KW-1185">Reference proteome</keyword>
<gene>
    <name evidence="1" type="ordered locus">Cyan7822_4981</name>
</gene>
<reference evidence="2" key="1">
    <citation type="journal article" date="2011" name="MBio">
        <title>Novel metabolic attributes of the genus Cyanothece, comprising a group of unicellular nitrogen-fixing Cyanobacteria.</title>
        <authorList>
            <person name="Bandyopadhyay A."/>
            <person name="Elvitigala T."/>
            <person name="Welsh E."/>
            <person name="Stockel J."/>
            <person name="Liberton M."/>
            <person name="Min H."/>
            <person name="Sherman L.A."/>
            <person name="Pakrasi H.B."/>
        </authorList>
    </citation>
    <scope>NUCLEOTIDE SEQUENCE [LARGE SCALE GENOMIC DNA]</scope>
    <source>
        <strain evidence="2">PCC 7822</strain>
    </source>
</reference>
<dbReference type="OrthoDB" id="572369at2"/>
<dbReference type="STRING" id="497965.Cyan7822_4981"/>
<dbReference type="EMBL" id="CP002198">
    <property type="protein sequence ID" value="ADN16871.1"/>
    <property type="molecule type" value="Genomic_DNA"/>
</dbReference>
<evidence type="ECO:0000313" key="1">
    <source>
        <dbReference type="EMBL" id="ADN16871.1"/>
    </source>
</evidence>
<dbReference type="Proteomes" id="UP000008206">
    <property type="component" value="Chromosome"/>
</dbReference>
<organism evidence="1 2">
    <name type="scientific">Gloeothece verrucosa (strain PCC 7822)</name>
    <name type="common">Cyanothece sp. (strain PCC 7822)</name>
    <dbReference type="NCBI Taxonomy" id="497965"/>
    <lineage>
        <taxon>Bacteria</taxon>
        <taxon>Bacillati</taxon>
        <taxon>Cyanobacteriota</taxon>
        <taxon>Cyanophyceae</taxon>
        <taxon>Oscillatoriophycideae</taxon>
        <taxon>Chroococcales</taxon>
        <taxon>Aphanothecaceae</taxon>
        <taxon>Gloeothece</taxon>
        <taxon>Gloeothece verrucosa</taxon>
    </lineage>
</organism>
<name>E0UIA3_GLOV7</name>
<protein>
    <submittedName>
        <fullName evidence="1">Uncharacterized protein</fullName>
    </submittedName>
</protein>
<dbReference type="KEGG" id="cyj:Cyan7822_4981"/>
<evidence type="ECO:0000313" key="2">
    <source>
        <dbReference type="Proteomes" id="UP000008206"/>
    </source>
</evidence>
<dbReference type="AlphaFoldDB" id="E0UIA3"/>
<dbReference type="eggNOG" id="ENOG5033RD8">
    <property type="taxonomic scope" value="Bacteria"/>
</dbReference>
<proteinExistence type="predicted"/>
<accession>E0UIA3</accession>